<keyword evidence="3" id="KW-0547">Nucleotide-binding</keyword>
<dbReference type="AlphaFoldDB" id="A0A1K2HVZ1"/>
<sequence>MSDVSIVLEGVSKTFVDGANRVHAVERVDLAIARGEFVALIGPSGCGKSTVLRMLGDLESPSTGSVTIDGVSPGEIRKRRQIGMVFQEANLLPWRSVYDNIALPLEIAGKSAVPGARSIDDLLELVGLKDFRDALPWQLSGGMRQRVAIARALVLNPKVLLLDEPFGALDEITRNRLNIDLLKIWTEVGITAVLVTHSISEAVLMSDRIFVMSPRPATITTTIPVTLPRPRTAQMQRAPEFFDLVARTGEALYRPFETEAA</sequence>
<dbReference type="PROSITE" id="PS50893">
    <property type="entry name" value="ABC_TRANSPORTER_2"/>
    <property type="match status" value="1"/>
</dbReference>
<reference evidence="6 7" key="1">
    <citation type="submission" date="2016-11" db="EMBL/GenBank/DDBJ databases">
        <authorList>
            <person name="Jaros S."/>
            <person name="Januszkiewicz K."/>
            <person name="Wedrychowicz H."/>
        </authorList>
    </citation>
    <scope>NUCLEOTIDE SEQUENCE [LARGE SCALE GENOMIC DNA]</scope>
    <source>
        <strain evidence="6 7">ATCC 23634</strain>
    </source>
</reference>
<evidence type="ECO:0000256" key="4">
    <source>
        <dbReference type="ARBA" id="ARBA00022840"/>
    </source>
</evidence>
<dbReference type="Gene3D" id="3.40.50.300">
    <property type="entry name" value="P-loop containing nucleotide triphosphate hydrolases"/>
    <property type="match status" value="1"/>
</dbReference>
<dbReference type="EMBL" id="FPKU01000001">
    <property type="protein sequence ID" value="SFZ83062.1"/>
    <property type="molecule type" value="Genomic_DNA"/>
</dbReference>
<dbReference type="CDD" id="cd03293">
    <property type="entry name" value="ABC_NrtD_SsuB_transporters"/>
    <property type="match status" value="1"/>
</dbReference>
<dbReference type="PANTHER" id="PTHR42788">
    <property type="entry name" value="TAURINE IMPORT ATP-BINDING PROTEIN-RELATED"/>
    <property type="match status" value="1"/>
</dbReference>
<evidence type="ECO:0000256" key="1">
    <source>
        <dbReference type="ARBA" id="ARBA00005417"/>
    </source>
</evidence>
<dbReference type="STRING" id="665118.SAMN02983003_1434"/>
<dbReference type="Pfam" id="PF00005">
    <property type="entry name" value="ABC_tran"/>
    <property type="match status" value="1"/>
</dbReference>
<evidence type="ECO:0000313" key="7">
    <source>
        <dbReference type="Proteomes" id="UP000183447"/>
    </source>
</evidence>
<dbReference type="InterPro" id="IPR017871">
    <property type="entry name" value="ABC_transporter-like_CS"/>
</dbReference>
<feature type="domain" description="ABC transporter" evidence="5">
    <location>
        <begin position="6"/>
        <end position="239"/>
    </location>
</feature>
<evidence type="ECO:0000256" key="2">
    <source>
        <dbReference type="ARBA" id="ARBA00022448"/>
    </source>
</evidence>
<keyword evidence="2" id="KW-0813">Transport</keyword>
<keyword evidence="4 6" id="KW-0067">ATP-binding</keyword>
<dbReference type="SMART" id="SM00382">
    <property type="entry name" value="AAA"/>
    <property type="match status" value="1"/>
</dbReference>
<dbReference type="RefSeq" id="WP_072340233.1">
    <property type="nucleotide sequence ID" value="NZ_FPKU01000001.1"/>
</dbReference>
<proteinExistence type="inferred from homology"/>
<comment type="similarity">
    <text evidence="1">Belongs to the ABC transporter superfamily.</text>
</comment>
<dbReference type="PANTHER" id="PTHR42788:SF13">
    <property type="entry name" value="ALIPHATIC SULFONATES IMPORT ATP-BINDING PROTEIN SSUB"/>
    <property type="match status" value="1"/>
</dbReference>
<dbReference type="PROSITE" id="PS00211">
    <property type="entry name" value="ABC_TRANSPORTER_1"/>
    <property type="match status" value="1"/>
</dbReference>
<evidence type="ECO:0000256" key="3">
    <source>
        <dbReference type="ARBA" id="ARBA00022741"/>
    </source>
</evidence>
<dbReference type="SUPFAM" id="SSF52540">
    <property type="entry name" value="P-loop containing nucleoside triphosphate hydrolases"/>
    <property type="match status" value="1"/>
</dbReference>
<dbReference type="InterPro" id="IPR027417">
    <property type="entry name" value="P-loop_NTPase"/>
</dbReference>
<evidence type="ECO:0000259" key="5">
    <source>
        <dbReference type="PROSITE" id="PS50893"/>
    </source>
</evidence>
<dbReference type="GO" id="GO:0016887">
    <property type="term" value="F:ATP hydrolysis activity"/>
    <property type="evidence" value="ECO:0007669"/>
    <property type="project" value="InterPro"/>
</dbReference>
<dbReference type="Proteomes" id="UP000183447">
    <property type="component" value="Unassembled WGS sequence"/>
</dbReference>
<gene>
    <name evidence="6" type="ORF">SAMN02983003_1434</name>
</gene>
<dbReference type="InterPro" id="IPR003593">
    <property type="entry name" value="AAA+_ATPase"/>
</dbReference>
<protein>
    <submittedName>
        <fullName evidence="6">NitT/TauT family transport system ATP-binding protein</fullName>
    </submittedName>
</protein>
<name>A0A1K2HVZ1_9HYPH</name>
<dbReference type="InterPro" id="IPR050166">
    <property type="entry name" value="ABC_transporter_ATP-bind"/>
</dbReference>
<dbReference type="InterPro" id="IPR003439">
    <property type="entry name" value="ABC_transporter-like_ATP-bd"/>
</dbReference>
<keyword evidence="7" id="KW-1185">Reference proteome</keyword>
<dbReference type="GO" id="GO:0005524">
    <property type="term" value="F:ATP binding"/>
    <property type="evidence" value="ECO:0007669"/>
    <property type="project" value="UniProtKB-KW"/>
</dbReference>
<accession>A0A1K2HVZ1</accession>
<dbReference type="OrthoDB" id="9807242at2"/>
<organism evidence="6 7">
    <name type="scientific">Devosia enhydra</name>
    <dbReference type="NCBI Taxonomy" id="665118"/>
    <lineage>
        <taxon>Bacteria</taxon>
        <taxon>Pseudomonadati</taxon>
        <taxon>Pseudomonadota</taxon>
        <taxon>Alphaproteobacteria</taxon>
        <taxon>Hyphomicrobiales</taxon>
        <taxon>Devosiaceae</taxon>
        <taxon>Devosia</taxon>
    </lineage>
</organism>
<evidence type="ECO:0000313" key="6">
    <source>
        <dbReference type="EMBL" id="SFZ83062.1"/>
    </source>
</evidence>